<feature type="domain" description="Glycosyltransferase 2-like" evidence="12">
    <location>
        <begin position="37"/>
        <end position="149"/>
    </location>
</feature>
<evidence type="ECO:0000256" key="11">
    <source>
        <dbReference type="SAM" id="Phobius"/>
    </source>
</evidence>
<comment type="function">
    <text evidence="6">Catalyzes the glycosylation of 4,4'-diaponeurosporenoate, i.e. the esterification of glucose at the C1'' position with the carboxyl group of 4,4'-diaponeurosporenic acid, to form glycosyl-4,4'-diaponeurosporenoate. This is a step in the biosynthesis of staphyloxanthin, an orange pigment present in most staphylococci strains.</text>
</comment>
<dbReference type="SUPFAM" id="SSF53448">
    <property type="entry name" value="Nucleotide-diphospho-sugar transferases"/>
    <property type="match status" value="1"/>
</dbReference>
<gene>
    <name evidence="13" type="ORF">FSW04_00705</name>
</gene>
<dbReference type="PANTHER" id="PTHR43646:SF2">
    <property type="entry name" value="GLYCOSYLTRANSFERASE 2-LIKE DOMAIN-CONTAINING PROTEIN"/>
    <property type="match status" value="1"/>
</dbReference>
<dbReference type="Proteomes" id="UP000321805">
    <property type="component" value="Chromosome"/>
</dbReference>
<keyword evidence="14" id="KW-1185">Reference proteome</keyword>
<evidence type="ECO:0000256" key="6">
    <source>
        <dbReference type="ARBA" id="ARBA00037281"/>
    </source>
</evidence>
<dbReference type="PANTHER" id="PTHR43646">
    <property type="entry name" value="GLYCOSYLTRANSFERASE"/>
    <property type="match status" value="1"/>
</dbReference>
<evidence type="ECO:0000256" key="1">
    <source>
        <dbReference type="ARBA" id="ARBA00004236"/>
    </source>
</evidence>
<comment type="subcellular location">
    <subcellularLocation>
        <location evidence="1">Cell membrane</location>
    </subcellularLocation>
</comment>
<feature type="region of interest" description="Disordered" evidence="10">
    <location>
        <begin position="1"/>
        <end position="30"/>
    </location>
</feature>
<dbReference type="InterPro" id="IPR029044">
    <property type="entry name" value="Nucleotide-diphossugar_trans"/>
</dbReference>
<dbReference type="GO" id="GO:0005886">
    <property type="term" value="C:plasma membrane"/>
    <property type="evidence" value="ECO:0007669"/>
    <property type="project" value="UniProtKB-SubCell"/>
</dbReference>
<name>A0A5B8TZU9_9ACTN</name>
<dbReference type="InterPro" id="IPR001173">
    <property type="entry name" value="Glyco_trans_2-like"/>
</dbReference>
<evidence type="ECO:0000259" key="12">
    <source>
        <dbReference type="Pfam" id="PF00535"/>
    </source>
</evidence>
<reference evidence="13 14" key="1">
    <citation type="journal article" date="2018" name="J. Microbiol.">
        <title>Baekduia soli gen. nov., sp. nov., a novel bacterium isolated from the soil of Baekdu Mountain and proposal of a novel family name, Baekduiaceae fam. nov.</title>
        <authorList>
            <person name="An D.S."/>
            <person name="Siddiqi M.Z."/>
            <person name="Kim K.H."/>
            <person name="Yu H.S."/>
            <person name="Im W.T."/>
        </authorList>
    </citation>
    <scope>NUCLEOTIDE SEQUENCE [LARGE SCALE GENOMIC DNA]</scope>
    <source>
        <strain evidence="13 14">BR7-21</strain>
    </source>
</reference>
<dbReference type="OrthoDB" id="9810303at2"/>
<dbReference type="Gene3D" id="3.90.550.10">
    <property type="entry name" value="Spore Coat Polysaccharide Biosynthesis Protein SpsA, Chain A"/>
    <property type="match status" value="1"/>
</dbReference>
<keyword evidence="4 13" id="KW-0808">Transferase</keyword>
<evidence type="ECO:0000256" key="8">
    <source>
        <dbReference type="ARBA" id="ARBA00038120"/>
    </source>
</evidence>
<keyword evidence="2" id="KW-1003">Cell membrane</keyword>
<organism evidence="13 14">
    <name type="scientific">Baekduia soli</name>
    <dbReference type="NCBI Taxonomy" id="496014"/>
    <lineage>
        <taxon>Bacteria</taxon>
        <taxon>Bacillati</taxon>
        <taxon>Actinomycetota</taxon>
        <taxon>Thermoleophilia</taxon>
        <taxon>Solirubrobacterales</taxon>
        <taxon>Baekduiaceae</taxon>
        <taxon>Baekduia</taxon>
    </lineage>
</organism>
<evidence type="ECO:0000256" key="2">
    <source>
        <dbReference type="ARBA" id="ARBA00022475"/>
    </source>
</evidence>
<keyword evidence="3" id="KW-0328">Glycosyltransferase</keyword>
<feature type="transmembrane region" description="Helical" evidence="11">
    <location>
        <begin position="333"/>
        <end position="352"/>
    </location>
</feature>
<keyword evidence="11" id="KW-1133">Transmembrane helix</keyword>
<evidence type="ECO:0000256" key="10">
    <source>
        <dbReference type="SAM" id="MobiDB-lite"/>
    </source>
</evidence>
<dbReference type="AlphaFoldDB" id="A0A5B8TZU9"/>
<evidence type="ECO:0000313" key="13">
    <source>
        <dbReference type="EMBL" id="QEC46235.1"/>
    </source>
</evidence>
<dbReference type="Pfam" id="PF00535">
    <property type="entry name" value="Glycos_transf_2"/>
    <property type="match status" value="1"/>
</dbReference>
<dbReference type="GO" id="GO:0016757">
    <property type="term" value="F:glycosyltransferase activity"/>
    <property type="evidence" value="ECO:0007669"/>
    <property type="project" value="UniProtKB-KW"/>
</dbReference>
<evidence type="ECO:0000256" key="4">
    <source>
        <dbReference type="ARBA" id="ARBA00022679"/>
    </source>
</evidence>
<evidence type="ECO:0000256" key="9">
    <source>
        <dbReference type="ARBA" id="ARBA00040345"/>
    </source>
</evidence>
<keyword evidence="5 11" id="KW-0472">Membrane</keyword>
<dbReference type="CDD" id="cd00761">
    <property type="entry name" value="Glyco_tranf_GTA_type"/>
    <property type="match status" value="1"/>
</dbReference>
<dbReference type="EMBL" id="CP042430">
    <property type="protein sequence ID" value="QEC46235.1"/>
    <property type="molecule type" value="Genomic_DNA"/>
</dbReference>
<evidence type="ECO:0000256" key="3">
    <source>
        <dbReference type="ARBA" id="ARBA00022676"/>
    </source>
</evidence>
<sequence length="368" mass="41684">MRCSGERPGNGHEPCPTRPPRMRSSRRSMSETWPMVSVVMPTLNAERHLEECLTALRDQHYPGEVELIVPDAGSTDRTLEIVSAFRGRVVPNPLKSGEAGKAVGVAAARGDLVLLLDSDNVLVGRDWLARMVVPFVEDPDVFCAEPARFAYRSSDHFINRWHALLGAGDPLTLYTGNYARDSRLTGRWTDYPHRAEPRNGWQRVELDPRWVPVLGANGFMIRRAAYDIVPVGDYLFDLDYVHDLVQAGRRIMARPDVGVVHLFCDSAARYRTKTRRRVDDFFYFEREGDRSYPWTGKRRTRGMVDFAVSTALVVPIVSDAVRGHRQAPDAAAWAWHVAACWITLAVYATGVIRGRLKPRMLDREGWRQ</sequence>
<comment type="similarity">
    <text evidence="8">Belongs to the glycosyltransferase 2 family. CrtQ subfamily.</text>
</comment>
<dbReference type="KEGG" id="bsol:FSW04_00705"/>
<comment type="pathway">
    <text evidence="7">Carotenoid biosynthesis; staphyloxanthin biosynthesis; staphyloxanthin from farnesyl diphosphate: step 4/5.</text>
</comment>
<protein>
    <recommendedName>
        <fullName evidence="9">4,4'-diaponeurosporenoate glycosyltransferase</fullName>
    </recommendedName>
</protein>
<proteinExistence type="inferred from homology"/>
<accession>A0A5B8TZU9</accession>
<keyword evidence="11" id="KW-0812">Transmembrane</keyword>
<evidence type="ECO:0000313" key="14">
    <source>
        <dbReference type="Proteomes" id="UP000321805"/>
    </source>
</evidence>
<evidence type="ECO:0000256" key="7">
    <source>
        <dbReference type="ARBA" id="ARBA00037904"/>
    </source>
</evidence>
<evidence type="ECO:0000256" key="5">
    <source>
        <dbReference type="ARBA" id="ARBA00023136"/>
    </source>
</evidence>